<evidence type="ECO:0000256" key="1">
    <source>
        <dbReference type="SAM" id="SignalP"/>
    </source>
</evidence>
<keyword evidence="1" id="KW-0732">Signal</keyword>
<evidence type="ECO:0000313" key="3">
    <source>
        <dbReference type="Proteomes" id="UP001597357"/>
    </source>
</evidence>
<evidence type="ECO:0000313" key="2">
    <source>
        <dbReference type="EMBL" id="MFD2696841.1"/>
    </source>
</evidence>
<dbReference type="InterPro" id="IPR027829">
    <property type="entry name" value="DUF4625"/>
</dbReference>
<name>A0ABW5SAV5_9FLAO</name>
<sequence length="260" mass="28516">MNKLNSFRIMLLIAVMSLSACSSDDDGALDTTAPSIMLIEPTKMQEIALGEELHIDALLEDNEGLASYKIDIHNNFDGHTHGRVASHSESQPWTYSKTQNLEAGQQSFDLHEHIDVPLDITPGTYHLGIIVLDEAGNQSEAYVEVVLGEAHDHEDEISISNLHVEDVTAGSDLHAEADITSTHGIQNINVHIHGHGLNPTGNQVNWEVDQNFSNYTGTTAHFHEHLDVPQNATPGEYHLSISVTDEDGHTHSEGAHFMVN</sequence>
<organism evidence="2 3">
    <name type="scientific">Mesonia sediminis</name>
    <dbReference type="NCBI Taxonomy" id="1703946"/>
    <lineage>
        <taxon>Bacteria</taxon>
        <taxon>Pseudomonadati</taxon>
        <taxon>Bacteroidota</taxon>
        <taxon>Flavobacteriia</taxon>
        <taxon>Flavobacteriales</taxon>
        <taxon>Flavobacteriaceae</taxon>
        <taxon>Mesonia</taxon>
    </lineage>
</organism>
<dbReference type="Proteomes" id="UP001597357">
    <property type="component" value="Unassembled WGS sequence"/>
</dbReference>
<dbReference type="Pfam" id="PF15418">
    <property type="entry name" value="DUF4625"/>
    <property type="match status" value="2"/>
</dbReference>
<accession>A0ABW5SAV5</accession>
<proteinExistence type="predicted"/>
<dbReference type="RefSeq" id="WP_379043628.1">
    <property type="nucleotide sequence ID" value="NZ_JBHULZ010000009.1"/>
</dbReference>
<protein>
    <submittedName>
        <fullName evidence="2">DUF4625 domain-containing protein</fullName>
    </submittedName>
</protein>
<reference evidence="3" key="1">
    <citation type="journal article" date="2019" name="Int. J. Syst. Evol. Microbiol.">
        <title>The Global Catalogue of Microorganisms (GCM) 10K type strain sequencing project: providing services to taxonomists for standard genome sequencing and annotation.</title>
        <authorList>
            <consortium name="The Broad Institute Genomics Platform"/>
            <consortium name="The Broad Institute Genome Sequencing Center for Infectious Disease"/>
            <person name="Wu L."/>
            <person name="Ma J."/>
        </authorList>
    </citation>
    <scope>NUCLEOTIDE SEQUENCE [LARGE SCALE GENOMIC DNA]</scope>
    <source>
        <strain evidence="3">KCTC 42255</strain>
    </source>
</reference>
<dbReference type="EMBL" id="JBHULZ010000009">
    <property type="protein sequence ID" value="MFD2696841.1"/>
    <property type="molecule type" value="Genomic_DNA"/>
</dbReference>
<comment type="caution">
    <text evidence="2">The sequence shown here is derived from an EMBL/GenBank/DDBJ whole genome shotgun (WGS) entry which is preliminary data.</text>
</comment>
<dbReference type="Gene3D" id="2.60.40.4140">
    <property type="match status" value="1"/>
</dbReference>
<dbReference type="PROSITE" id="PS51257">
    <property type="entry name" value="PROKAR_LIPOPROTEIN"/>
    <property type="match status" value="1"/>
</dbReference>
<feature type="signal peptide" evidence="1">
    <location>
        <begin position="1"/>
        <end position="22"/>
    </location>
</feature>
<gene>
    <name evidence="2" type="ORF">ACFSQ0_02455</name>
</gene>
<feature type="chain" id="PRO_5046794396" evidence="1">
    <location>
        <begin position="23"/>
        <end position="260"/>
    </location>
</feature>
<keyword evidence="3" id="KW-1185">Reference proteome</keyword>